<feature type="non-terminal residue" evidence="9">
    <location>
        <position position="90"/>
    </location>
</feature>
<evidence type="ECO:0000256" key="4">
    <source>
        <dbReference type="ARBA" id="ARBA00022729"/>
    </source>
</evidence>
<name>A0ABD0P509_CIRMR</name>
<keyword evidence="10" id="KW-1185">Reference proteome</keyword>
<feature type="non-terminal residue" evidence="9">
    <location>
        <position position="1"/>
    </location>
</feature>
<proteinExistence type="predicted"/>
<dbReference type="PANTHER" id="PTHR47333">
    <property type="entry name" value="VON WILLEBRAND FACTOR C AND EGF DOMAIN-CONTAINING PROTEIN"/>
    <property type="match status" value="1"/>
</dbReference>
<evidence type="ECO:0000256" key="5">
    <source>
        <dbReference type="ARBA" id="ARBA00023157"/>
    </source>
</evidence>
<keyword evidence="2" id="KW-0964">Secreted</keyword>
<dbReference type="InterPro" id="IPR018097">
    <property type="entry name" value="EGF_Ca-bd_CS"/>
</dbReference>
<dbReference type="AlphaFoldDB" id="A0ABD0P509"/>
<dbReference type="InterPro" id="IPR052080">
    <property type="entry name" value="vWF_C/EGF_Fibrillin"/>
</dbReference>
<dbReference type="InterPro" id="IPR009030">
    <property type="entry name" value="Growth_fac_rcpt_cys_sf"/>
</dbReference>
<dbReference type="CDD" id="cd00054">
    <property type="entry name" value="EGF_CA"/>
    <property type="match status" value="1"/>
</dbReference>
<comment type="caution">
    <text evidence="9">The sequence shown here is derived from an EMBL/GenBank/DDBJ whole genome shotgun (WGS) entry which is preliminary data.</text>
</comment>
<dbReference type="PANTHER" id="PTHR47333:SF4">
    <property type="entry name" value="EGF-LIKE DOMAIN-CONTAINING PROTEIN"/>
    <property type="match status" value="1"/>
</dbReference>
<evidence type="ECO:0000256" key="1">
    <source>
        <dbReference type="ARBA" id="ARBA00004613"/>
    </source>
</evidence>
<dbReference type="SMART" id="SM00181">
    <property type="entry name" value="EGF"/>
    <property type="match status" value="2"/>
</dbReference>
<protein>
    <recommendedName>
        <fullName evidence="11">Fibrillin 1</fullName>
    </recommendedName>
</protein>
<dbReference type="Proteomes" id="UP001529510">
    <property type="component" value="Unassembled WGS sequence"/>
</dbReference>
<comment type="subcellular location">
    <subcellularLocation>
        <location evidence="1">Secreted</location>
    </subcellularLocation>
</comment>
<dbReference type="InterPro" id="IPR049883">
    <property type="entry name" value="NOTCH1_EGF-like"/>
</dbReference>
<sequence>VDECKVFDPEVCKGGVCVNNIPGYACYCPSGFYYDTNQLECIDNNECDSEETCSGGQCVNTLGTFYCTCEPPLVLDDTQRNCVNASGLTE</sequence>
<reference evidence="9 10" key="1">
    <citation type="submission" date="2024-05" db="EMBL/GenBank/DDBJ databases">
        <title>Genome sequencing and assembly of Indian major carp, Cirrhinus mrigala (Hamilton, 1822).</title>
        <authorList>
            <person name="Mohindra V."/>
            <person name="Chowdhury L.M."/>
            <person name="Lal K."/>
            <person name="Jena J.K."/>
        </authorList>
    </citation>
    <scope>NUCLEOTIDE SEQUENCE [LARGE SCALE GENOMIC DNA]</scope>
    <source>
        <strain evidence="9">CM1030</strain>
        <tissue evidence="9">Blood</tissue>
    </source>
</reference>
<accession>A0ABD0P509</accession>
<dbReference type="EMBL" id="JAMKFB020000018">
    <property type="protein sequence ID" value="KAL0168671.1"/>
    <property type="molecule type" value="Genomic_DNA"/>
</dbReference>
<feature type="domain" description="EGF-like" evidence="8">
    <location>
        <begin position="3"/>
        <end position="42"/>
    </location>
</feature>
<keyword evidence="6" id="KW-0325">Glycoprotein</keyword>
<evidence type="ECO:0000259" key="7">
    <source>
        <dbReference type="SMART" id="SM00179"/>
    </source>
</evidence>
<dbReference type="SMART" id="SM00179">
    <property type="entry name" value="EGF_CA"/>
    <property type="match status" value="2"/>
</dbReference>
<dbReference type="PROSITE" id="PS01187">
    <property type="entry name" value="EGF_CA"/>
    <property type="match status" value="1"/>
</dbReference>
<gene>
    <name evidence="9" type="ORF">M9458_036893</name>
</gene>
<keyword evidence="4" id="KW-0732">Signal</keyword>
<evidence type="ECO:0000256" key="3">
    <source>
        <dbReference type="ARBA" id="ARBA00022536"/>
    </source>
</evidence>
<dbReference type="Gene3D" id="2.10.25.10">
    <property type="entry name" value="Laminin"/>
    <property type="match status" value="2"/>
</dbReference>
<dbReference type="SUPFAM" id="SSF57184">
    <property type="entry name" value="Growth factor receptor domain"/>
    <property type="match status" value="1"/>
</dbReference>
<evidence type="ECO:0000313" key="9">
    <source>
        <dbReference type="EMBL" id="KAL0168671.1"/>
    </source>
</evidence>
<keyword evidence="3" id="KW-0245">EGF-like domain</keyword>
<evidence type="ECO:0000256" key="2">
    <source>
        <dbReference type="ARBA" id="ARBA00022525"/>
    </source>
</evidence>
<dbReference type="InterPro" id="IPR001881">
    <property type="entry name" value="EGF-like_Ca-bd_dom"/>
</dbReference>
<evidence type="ECO:0000256" key="6">
    <source>
        <dbReference type="ARBA" id="ARBA00023180"/>
    </source>
</evidence>
<dbReference type="Pfam" id="PF07645">
    <property type="entry name" value="EGF_CA"/>
    <property type="match status" value="2"/>
</dbReference>
<dbReference type="InterPro" id="IPR000742">
    <property type="entry name" value="EGF"/>
</dbReference>
<feature type="domain" description="EGF-like calcium-binding" evidence="7">
    <location>
        <begin position="1"/>
        <end position="42"/>
    </location>
</feature>
<evidence type="ECO:0008006" key="11">
    <source>
        <dbReference type="Google" id="ProtNLM"/>
    </source>
</evidence>
<evidence type="ECO:0000313" key="10">
    <source>
        <dbReference type="Proteomes" id="UP001529510"/>
    </source>
</evidence>
<feature type="domain" description="EGF-like calcium-binding" evidence="7">
    <location>
        <begin position="43"/>
        <end position="83"/>
    </location>
</feature>
<organism evidence="9 10">
    <name type="scientific">Cirrhinus mrigala</name>
    <name type="common">Mrigala</name>
    <dbReference type="NCBI Taxonomy" id="683832"/>
    <lineage>
        <taxon>Eukaryota</taxon>
        <taxon>Metazoa</taxon>
        <taxon>Chordata</taxon>
        <taxon>Craniata</taxon>
        <taxon>Vertebrata</taxon>
        <taxon>Euteleostomi</taxon>
        <taxon>Actinopterygii</taxon>
        <taxon>Neopterygii</taxon>
        <taxon>Teleostei</taxon>
        <taxon>Ostariophysi</taxon>
        <taxon>Cypriniformes</taxon>
        <taxon>Cyprinidae</taxon>
        <taxon>Labeoninae</taxon>
        <taxon>Labeonini</taxon>
        <taxon>Cirrhinus</taxon>
    </lineage>
</organism>
<dbReference type="GO" id="GO:0005576">
    <property type="term" value="C:extracellular region"/>
    <property type="evidence" value="ECO:0007669"/>
    <property type="project" value="UniProtKB-SubCell"/>
</dbReference>
<keyword evidence="5" id="KW-1015">Disulfide bond</keyword>
<evidence type="ECO:0000259" key="8">
    <source>
        <dbReference type="SMART" id="SM00181"/>
    </source>
</evidence>
<feature type="domain" description="EGF-like" evidence="8">
    <location>
        <begin position="46"/>
        <end position="83"/>
    </location>
</feature>
<dbReference type="FunFam" id="2.10.25.10:FF:000115">
    <property type="entry name" value="latent-transforming growth factor beta-binding protein 4 isoform X2"/>
    <property type="match status" value="1"/>
</dbReference>